<dbReference type="RefSeq" id="WP_196205763.1">
    <property type="nucleotide sequence ID" value="NZ_JADPUN010000334.1"/>
</dbReference>
<evidence type="ECO:0000313" key="2">
    <source>
        <dbReference type="EMBL" id="MBF9134280.1"/>
    </source>
</evidence>
<evidence type="ECO:0000313" key="3">
    <source>
        <dbReference type="Proteomes" id="UP000638560"/>
    </source>
</evidence>
<accession>A0ABS0H740</accession>
<dbReference type="InterPro" id="IPR032874">
    <property type="entry name" value="DDE_dom"/>
</dbReference>
<proteinExistence type="predicted"/>
<reference evidence="2 3" key="1">
    <citation type="submission" date="2020-11" db="EMBL/GenBank/DDBJ databases">
        <title>A novel isolate from a Black sea contaminated sediment with potential to produce alkanes: Plantactinospora alkalitolerans sp. nov.</title>
        <authorList>
            <person name="Carro L."/>
            <person name="Veyisoglu A."/>
            <person name="Guven K."/>
            <person name="Schumann P."/>
            <person name="Klenk H.-P."/>
            <person name="Sahin N."/>
        </authorList>
    </citation>
    <scope>NUCLEOTIDE SEQUENCE [LARGE SCALE GENOMIC DNA]</scope>
    <source>
        <strain evidence="2 3">S1510</strain>
    </source>
</reference>
<organism evidence="2 3">
    <name type="scientific">Plantactinospora alkalitolerans</name>
    <dbReference type="NCBI Taxonomy" id="2789879"/>
    <lineage>
        <taxon>Bacteria</taxon>
        <taxon>Bacillati</taxon>
        <taxon>Actinomycetota</taxon>
        <taxon>Actinomycetes</taxon>
        <taxon>Micromonosporales</taxon>
        <taxon>Micromonosporaceae</taxon>
        <taxon>Plantactinospora</taxon>
    </lineage>
</organism>
<name>A0ABS0H740_9ACTN</name>
<protein>
    <recommendedName>
        <fullName evidence="1">DDE domain-containing protein</fullName>
    </recommendedName>
</protein>
<gene>
    <name evidence="2" type="ORF">I0C86_35925</name>
</gene>
<dbReference type="EMBL" id="JADPUN010000334">
    <property type="protein sequence ID" value="MBF9134280.1"/>
    <property type="molecule type" value="Genomic_DNA"/>
</dbReference>
<dbReference type="Proteomes" id="UP000638560">
    <property type="component" value="Unassembled WGS sequence"/>
</dbReference>
<evidence type="ECO:0000259" key="1">
    <source>
        <dbReference type="Pfam" id="PF13610"/>
    </source>
</evidence>
<sequence length="134" mass="14509">MSSDFPRVAVGGWFDDGPAESLLLAILVTGVDDVVPSAWRHVEWYANNRVEADHSQLKHRLRAMRGLRTDRTAQVMSVLPSSIMILVSCQRLSGASYGLSPDLAAGPELPDSPAARRQAEVRSGTTAVHAMLIT</sequence>
<comment type="caution">
    <text evidence="2">The sequence shown here is derived from an EMBL/GenBank/DDBJ whole genome shotgun (WGS) entry which is preliminary data.</text>
</comment>
<dbReference type="Pfam" id="PF13610">
    <property type="entry name" value="DDE_Tnp_IS240"/>
    <property type="match status" value="1"/>
</dbReference>
<keyword evidence="3" id="KW-1185">Reference proteome</keyword>
<feature type="domain" description="DDE" evidence="1">
    <location>
        <begin position="43"/>
        <end position="77"/>
    </location>
</feature>